<protein>
    <recommendedName>
        <fullName evidence="2">ZU5 domain-containing protein</fullName>
    </recommendedName>
</protein>
<dbReference type="InParanoid" id="A0A1X7SS50"/>
<accession>A0A1X7SS50</accession>
<feature type="compositionally biased region" description="Polar residues" evidence="1">
    <location>
        <begin position="1"/>
        <end position="12"/>
    </location>
</feature>
<dbReference type="Pfam" id="PF00791">
    <property type="entry name" value="ZU5"/>
    <property type="match status" value="1"/>
</dbReference>
<sequence>DESAGESQSTRQNDSEEHTDKIATDDESATDDKSAKTDDGSAKKDDELAKKDDQTNKPEGVARTESFFIQNYAQLLNWEKYGLRITVPEGAVPPSETIEVAITALVGGEFILPEDSELVSAVYTINVSKPLLKPVQLEIQHCVSIETPSHANYLSFVTSSNDQSPFEFQSVDNGSFLVGGRYGSIHISEFSLWGIIKTIKELILPASRLYFAQPLYENKRLGREWQLMFLFGKDLNAIKVYMKDEFNRSKSDKELFFQFESSNGFIEIVTNTENCSEGWSIRPHQENPTQVSQSIIDIYGRMNPPCFPHCRFTITATPGSTIVNPEFKHPVTFRGTVSINTVFNIVLTM</sequence>
<feature type="region of interest" description="Disordered" evidence="1">
    <location>
        <begin position="1"/>
        <end position="59"/>
    </location>
</feature>
<dbReference type="EnsemblMetazoa" id="Aqu2.1.04896_001">
    <property type="protein sequence ID" value="Aqu2.1.04896_001"/>
    <property type="gene ID" value="Aqu2.1.04896"/>
</dbReference>
<dbReference type="InterPro" id="IPR000906">
    <property type="entry name" value="ZU5_dom"/>
</dbReference>
<dbReference type="AlphaFoldDB" id="A0A1X7SS50"/>
<name>A0A1X7SS50_AMPQE</name>
<dbReference type="OrthoDB" id="5973910at2759"/>
<reference evidence="3" key="1">
    <citation type="submission" date="2017-05" db="UniProtKB">
        <authorList>
            <consortium name="EnsemblMetazoa"/>
        </authorList>
    </citation>
    <scope>IDENTIFICATION</scope>
</reference>
<proteinExistence type="predicted"/>
<organism evidence="3">
    <name type="scientific">Amphimedon queenslandica</name>
    <name type="common">Sponge</name>
    <dbReference type="NCBI Taxonomy" id="400682"/>
    <lineage>
        <taxon>Eukaryota</taxon>
        <taxon>Metazoa</taxon>
        <taxon>Porifera</taxon>
        <taxon>Demospongiae</taxon>
        <taxon>Heteroscleromorpha</taxon>
        <taxon>Haplosclerida</taxon>
        <taxon>Niphatidae</taxon>
        <taxon>Amphimedon</taxon>
    </lineage>
</organism>
<dbReference type="Gene3D" id="2.60.220.30">
    <property type="match status" value="1"/>
</dbReference>
<feature type="domain" description="ZU5" evidence="2">
    <location>
        <begin position="75"/>
        <end position="148"/>
    </location>
</feature>
<evidence type="ECO:0000313" key="3">
    <source>
        <dbReference type="EnsemblMetazoa" id="Aqu2.1.04896_001"/>
    </source>
</evidence>
<evidence type="ECO:0000256" key="1">
    <source>
        <dbReference type="SAM" id="MobiDB-lite"/>
    </source>
</evidence>
<evidence type="ECO:0000259" key="2">
    <source>
        <dbReference type="Pfam" id="PF00791"/>
    </source>
</evidence>
<feature type="compositionally biased region" description="Basic and acidic residues" evidence="1">
    <location>
        <begin position="13"/>
        <end position="59"/>
    </location>
</feature>